<evidence type="ECO:0000259" key="10">
    <source>
        <dbReference type="Pfam" id="PF25780"/>
    </source>
</evidence>
<dbReference type="Pfam" id="PF13513">
    <property type="entry name" value="HEAT_EZ"/>
    <property type="match status" value="1"/>
</dbReference>
<feature type="region of interest" description="Disordered" evidence="8">
    <location>
        <begin position="1233"/>
        <end position="1271"/>
    </location>
</feature>
<evidence type="ECO:0000256" key="1">
    <source>
        <dbReference type="ARBA" id="ARBA00004123"/>
    </source>
</evidence>
<reference evidence="12" key="1">
    <citation type="submission" date="2022-11" db="UniProtKB">
        <authorList>
            <consortium name="WormBaseParasite"/>
        </authorList>
    </citation>
    <scope>IDENTIFICATION</scope>
</reference>
<dbReference type="SUPFAM" id="SSF48371">
    <property type="entry name" value="ARM repeat"/>
    <property type="match status" value="2"/>
</dbReference>
<keyword evidence="4" id="KW-0963">Cytoplasm</keyword>
<name>A0A915D2E4_9BILA</name>
<dbReference type="InterPro" id="IPR057672">
    <property type="entry name" value="TPR_IPO4/5"/>
</dbReference>
<evidence type="ECO:0000256" key="4">
    <source>
        <dbReference type="ARBA" id="ARBA00022490"/>
    </source>
</evidence>
<evidence type="ECO:0000256" key="2">
    <source>
        <dbReference type="ARBA" id="ARBA00004496"/>
    </source>
</evidence>
<comment type="subcellular location">
    <subcellularLocation>
        <location evidence="2">Cytoplasm</location>
    </subcellularLocation>
    <subcellularLocation>
        <location evidence="1">Nucleus</location>
    </subcellularLocation>
</comment>
<dbReference type="GO" id="GO:0006606">
    <property type="term" value="P:protein import into nucleus"/>
    <property type="evidence" value="ECO:0007669"/>
    <property type="project" value="InterPro"/>
</dbReference>
<dbReference type="InterPro" id="IPR041389">
    <property type="entry name" value="Importin_rep_6"/>
</dbReference>
<evidence type="ECO:0000256" key="6">
    <source>
        <dbReference type="ARBA" id="ARBA00022927"/>
    </source>
</evidence>
<dbReference type="InterPro" id="IPR041653">
    <property type="entry name" value="Importin_rep_4"/>
</dbReference>
<dbReference type="PANTHER" id="PTHR10527">
    <property type="entry name" value="IMPORTIN BETA"/>
    <property type="match status" value="1"/>
</dbReference>
<dbReference type="Gene3D" id="1.25.10.10">
    <property type="entry name" value="Leucine-rich Repeat Variant"/>
    <property type="match status" value="1"/>
</dbReference>
<dbReference type="GO" id="GO:0005634">
    <property type="term" value="C:nucleus"/>
    <property type="evidence" value="ECO:0007669"/>
    <property type="project" value="UniProtKB-SubCell"/>
</dbReference>
<dbReference type="Pfam" id="PF25780">
    <property type="entry name" value="TPR_IPO5"/>
    <property type="match status" value="1"/>
</dbReference>
<feature type="compositionally biased region" description="Basic and acidic residues" evidence="8">
    <location>
        <begin position="1237"/>
        <end position="1247"/>
    </location>
</feature>
<feature type="domain" description="IPO4/5-like TPR repeats" evidence="10">
    <location>
        <begin position="101"/>
        <end position="263"/>
    </location>
</feature>
<dbReference type="Proteomes" id="UP000887574">
    <property type="component" value="Unplaced"/>
</dbReference>
<protein>
    <submittedName>
        <fullName evidence="12">TOG domain-containing protein</fullName>
    </submittedName>
</protein>
<organism evidence="11 12">
    <name type="scientific">Ditylenchus dipsaci</name>
    <dbReference type="NCBI Taxonomy" id="166011"/>
    <lineage>
        <taxon>Eukaryota</taxon>
        <taxon>Metazoa</taxon>
        <taxon>Ecdysozoa</taxon>
        <taxon>Nematoda</taxon>
        <taxon>Chromadorea</taxon>
        <taxon>Rhabditida</taxon>
        <taxon>Tylenchina</taxon>
        <taxon>Tylenchomorpha</taxon>
        <taxon>Sphaerularioidea</taxon>
        <taxon>Anguinidae</taxon>
        <taxon>Anguininae</taxon>
        <taxon>Ditylenchus</taxon>
    </lineage>
</organism>
<keyword evidence="11" id="KW-1185">Reference proteome</keyword>
<dbReference type="InterPro" id="IPR040122">
    <property type="entry name" value="Importin_beta"/>
</dbReference>
<feature type="region of interest" description="Disordered" evidence="8">
    <location>
        <begin position="1332"/>
        <end position="1407"/>
    </location>
</feature>
<dbReference type="WBParaSite" id="jg15197">
    <property type="protein sequence ID" value="jg15197"/>
    <property type="gene ID" value="jg15197"/>
</dbReference>
<evidence type="ECO:0000256" key="7">
    <source>
        <dbReference type="ARBA" id="ARBA00023242"/>
    </source>
</evidence>
<evidence type="ECO:0000259" key="9">
    <source>
        <dbReference type="Pfam" id="PF25574"/>
    </source>
</evidence>
<feature type="domain" description="Importin subunit beta-1/Transportin-1-like TPR repeats" evidence="9">
    <location>
        <begin position="491"/>
        <end position="640"/>
    </location>
</feature>
<dbReference type="InterPro" id="IPR011989">
    <property type="entry name" value="ARM-like"/>
</dbReference>
<evidence type="ECO:0000313" key="12">
    <source>
        <dbReference type="WBParaSite" id="jg15197"/>
    </source>
</evidence>
<sequence length="1407" mass="156746">MQVATTEQQFEQLVAGMLSAENETRSAAEKNYEQIQLGAKGTLLFNLYINGAANVESRSLALVLLRRIFSSSYEEFWTEVGADSKEQFHSQVLKCMGTETEPILKKRLTDVLAEMARNTINDDSGKQEWTGVLQFLEVCATSAEAGSREISMSLIESVPNIFGSDQQRYMQGIKQMFQSSLLYGTDSSVRTAAVRAYVAFVCDNEENDGVVRSLSDLVPAVIQVCQHVVATEDDDDVPLQCLSDLATSVPKTLTPHLNEIFTLCVSTVSNRDKDDSYRHSGLEVMVSLCESAPNVIRKRGAEYLTTLIQQCLQLMTELDDDVTEWSAMDDADDEMEEENAGIGETSLDRISCALGGKSVLTHTLRFVQELLNNEDWKCRHAAIMALSTIGEGCKRQMESLISEVVSDLVMPSIVDPHPRVRYAGCNALGQMCTDFAPTVQKKCHEKIVPALLTTLVNLSTPRVAAHAGAAIVNFCEECPKSIIAIYLPSIMEKMETVLDQTFRHLLENGKKIVLEQVITSIASVADAAQDHFIQFYSRLMPPLKYILENSNVDNLKLLRGKTIECISLIGLAVGKETFQADANEIMKILLTAGISFENSDDPQISYMISAWARICKILGEEFAQYLDAVMPAVLQTADFKPDVTVVDEDDANGEDEDWNFISLGDQRSLGIKTAGLEDKVTACEMLVCYARELKGSFAPYVEKVMNLMLPLLKFIFHDGVRSAAAECLPCLLVCAKGRGVEYLRQMWGVILPAYKEAIAKESDLDVLCELMNGVGQCIEDLGADVVTAADMECIFEIIHEQLNHFDKRRAEREKNNKDEEVDEEDQEHMNEILELETSVLARVSDLVHYSFVTFKENLIPLSSVGICIFDDVIEFGGEASLHYQNIFFGPIIKALGDSFPEVRQAAAYGCGIMALKGGPSYAQHCAQALQPLAAAINRTDSRATEEDTAATENAISAVAKILKHNSSAIDPNAVIPVFLNWLPVWNDTDEVPYVYDYFCDLVEANHPAVLGDNNSNLPKIFEIILYTFSHGVFEENSDELKPVKDRLTNIMKMLKANDQIILANMELVHSKRIGPRTAPKIYTEDRSGCYIWTKTCRTVNKDEIDGYFRCSGCKGVKDQNPLRAMIVSSIKFNLSTSQWVDAEAAAEYQHVCLPKNNNEGLFSMVASMQDQQPGSDGAVLKQDTKHNGNTTTTTTNNNIPCVTVSKDKDIQQPVDLQKKEEETEQLSKPVIRLRNKGSKDMQLREDPPLPESNGGVQEAPANGLLPGQGNSTTSAAALLHRTMEALYEASPDMEDNTEEIRRLDSQLDHLNEYMDKVEERLKIHNEKLMETLKQQKEDREKRRRSFHERLEASRQEDDDFQRQLNQMLNKVDLSRQPRNRHSMSEIPVAGEAGLDTSEQSGQSANDQ</sequence>
<evidence type="ECO:0000256" key="5">
    <source>
        <dbReference type="ARBA" id="ARBA00022737"/>
    </source>
</evidence>
<keyword evidence="6" id="KW-0653">Protein transport</keyword>
<evidence type="ECO:0000313" key="11">
    <source>
        <dbReference type="Proteomes" id="UP000887574"/>
    </source>
</evidence>
<feature type="compositionally biased region" description="Polar residues" evidence="8">
    <location>
        <begin position="1396"/>
        <end position="1407"/>
    </location>
</feature>
<keyword evidence="3" id="KW-0813">Transport</keyword>
<dbReference type="GO" id="GO:0005737">
    <property type="term" value="C:cytoplasm"/>
    <property type="evidence" value="ECO:0007669"/>
    <property type="project" value="UniProtKB-SubCell"/>
</dbReference>
<keyword evidence="7" id="KW-0539">Nucleus</keyword>
<keyword evidence="5" id="KW-0677">Repeat</keyword>
<dbReference type="Pfam" id="PF18829">
    <property type="entry name" value="Importin_rep_6"/>
    <property type="match status" value="1"/>
</dbReference>
<evidence type="ECO:0000256" key="3">
    <source>
        <dbReference type="ARBA" id="ARBA00022448"/>
    </source>
</evidence>
<evidence type="ECO:0000256" key="8">
    <source>
        <dbReference type="SAM" id="MobiDB-lite"/>
    </source>
</evidence>
<dbReference type="Pfam" id="PF18808">
    <property type="entry name" value="Importin_rep_4"/>
    <property type="match status" value="1"/>
</dbReference>
<accession>A0A915D2E4</accession>
<proteinExistence type="predicted"/>
<dbReference type="InterPro" id="IPR016024">
    <property type="entry name" value="ARM-type_fold"/>
</dbReference>
<dbReference type="Pfam" id="PF25574">
    <property type="entry name" value="TPR_IMB1"/>
    <property type="match status" value="1"/>
</dbReference>
<dbReference type="InterPro" id="IPR058584">
    <property type="entry name" value="IMB1_TNPO1-like_TPR"/>
</dbReference>